<name>A0A8J4DRB2_9ACTN</name>
<keyword evidence="1" id="KW-0472">Membrane</keyword>
<dbReference type="RefSeq" id="WP_203899679.1">
    <property type="nucleotide sequence ID" value="NZ_BOPF01000009.1"/>
</dbReference>
<evidence type="ECO:0000313" key="3">
    <source>
        <dbReference type="Proteomes" id="UP000619260"/>
    </source>
</evidence>
<accession>A0A8J4DRB2</accession>
<evidence type="ECO:0000256" key="1">
    <source>
        <dbReference type="SAM" id="Phobius"/>
    </source>
</evidence>
<dbReference type="AlphaFoldDB" id="A0A8J4DRB2"/>
<gene>
    <name evidence="2" type="ORF">Val02_30380</name>
</gene>
<proteinExistence type="predicted"/>
<keyword evidence="1" id="KW-0812">Transmembrane</keyword>
<dbReference type="Proteomes" id="UP000619260">
    <property type="component" value="Unassembled WGS sequence"/>
</dbReference>
<keyword evidence="1" id="KW-1133">Transmembrane helix</keyword>
<comment type="caution">
    <text evidence="2">The sequence shown here is derived from an EMBL/GenBank/DDBJ whole genome shotgun (WGS) entry which is preliminary data.</text>
</comment>
<organism evidence="2 3">
    <name type="scientific">Virgisporangium aliadipatigenens</name>
    <dbReference type="NCBI Taxonomy" id="741659"/>
    <lineage>
        <taxon>Bacteria</taxon>
        <taxon>Bacillati</taxon>
        <taxon>Actinomycetota</taxon>
        <taxon>Actinomycetes</taxon>
        <taxon>Micromonosporales</taxon>
        <taxon>Micromonosporaceae</taxon>
        <taxon>Virgisporangium</taxon>
    </lineage>
</organism>
<reference evidence="2" key="1">
    <citation type="submission" date="2021-01" db="EMBL/GenBank/DDBJ databases">
        <title>Whole genome shotgun sequence of Virgisporangium aliadipatigenens NBRC 105644.</title>
        <authorList>
            <person name="Komaki H."/>
            <person name="Tamura T."/>
        </authorList>
    </citation>
    <scope>NUCLEOTIDE SEQUENCE</scope>
    <source>
        <strain evidence="2">NBRC 105644</strain>
    </source>
</reference>
<dbReference type="EMBL" id="BOPF01000009">
    <property type="protein sequence ID" value="GIJ46152.1"/>
    <property type="molecule type" value="Genomic_DNA"/>
</dbReference>
<feature type="transmembrane region" description="Helical" evidence="1">
    <location>
        <begin position="6"/>
        <end position="24"/>
    </location>
</feature>
<protein>
    <submittedName>
        <fullName evidence="2">Uncharacterized protein</fullName>
    </submittedName>
</protein>
<keyword evidence="3" id="KW-1185">Reference proteome</keyword>
<sequence length="82" mass="8903">MSTLQIALILGGIGIMLMIVSVVLRRRQSVPEPVDEVVLLHEVTQELRRGGRTAAVRLYRRRTGAGLLAAAQVVDGIEKAGR</sequence>
<evidence type="ECO:0000313" key="2">
    <source>
        <dbReference type="EMBL" id="GIJ46152.1"/>
    </source>
</evidence>